<proteinExistence type="inferred from homology"/>
<dbReference type="CDD" id="cd07022">
    <property type="entry name" value="S49_Sppa_36K_type"/>
    <property type="match status" value="1"/>
</dbReference>
<feature type="compositionally biased region" description="Acidic residues" evidence="5">
    <location>
        <begin position="346"/>
        <end position="389"/>
    </location>
</feature>
<evidence type="ECO:0000256" key="2">
    <source>
        <dbReference type="ARBA" id="ARBA00022670"/>
    </source>
</evidence>
<feature type="compositionally biased region" description="Low complexity" evidence="5">
    <location>
        <begin position="21"/>
        <end position="31"/>
    </location>
</feature>
<feature type="region of interest" description="Disordered" evidence="5">
    <location>
        <begin position="317"/>
        <end position="408"/>
    </location>
</feature>
<evidence type="ECO:0000313" key="7">
    <source>
        <dbReference type="EMBL" id="HCT55926.1"/>
    </source>
</evidence>
<dbReference type="PANTHER" id="PTHR33209:SF1">
    <property type="entry name" value="PEPTIDASE S49 DOMAIN-CONTAINING PROTEIN"/>
    <property type="match status" value="1"/>
</dbReference>
<dbReference type="SUPFAM" id="SSF52096">
    <property type="entry name" value="ClpP/crotonase"/>
    <property type="match status" value="1"/>
</dbReference>
<evidence type="ECO:0000256" key="5">
    <source>
        <dbReference type="SAM" id="MobiDB-lite"/>
    </source>
</evidence>
<reference evidence="7 8" key="1">
    <citation type="journal article" date="2018" name="Nat. Biotechnol.">
        <title>A standardized bacterial taxonomy based on genome phylogeny substantially revises the tree of life.</title>
        <authorList>
            <person name="Parks D.H."/>
            <person name="Chuvochina M."/>
            <person name="Waite D.W."/>
            <person name="Rinke C."/>
            <person name="Skarshewski A."/>
            <person name="Chaumeil P.A."/>
            <person name="Hugenholtz P."/>
        </authorList>
    </citation>
    <scope>NUCLEOTIDE SEQUENCE [LARGE SCALE GENOMIC DNA]</scope>
    <source>
        <strain evidence="7">UBA8844</strain>
    </source>
</reference>
<feature type="compositionally biased region" description="Basic residues" evidence="5">
    <location>
        <begin position="319"/>
        <end position="329"/>
    </location>
</feature>
<keyword evidence="2" id="KW-0645">Protease</keyword>
<keyword evidence="4" id="KW-0720">Serine protease</keyword>
<dbReference type="Pfam" id="PF01343">
    <property type="entry name" value="Peptidase_S49"/>
    <property type="match status" value="1"/>
</dbReference>
<feature type="compositionally biased region" description="Polar residues" evidence="5">
    <location>
        <begin position="1"/>
        <end position="10"/>
    </location>
</feature>
<accession>A0A3D4V494</accession>
<sequence>MRRLITSSRGRCSMPRDEAQRSASAPRSPRAARFPDTIRNAVLSTPWAISEAGLQRLLAVVSRIEPTALEQLAGTPLPNTRLVTMRDGIASIPVTGVLTRRASWFDAVCGAVDYTTLALELRSALDDHRVEAVVLQFDSPGGEVSGCSELGEQIRAARERKPVYAYVGGDCCSAAYWLAAQCTEIHVNNTALTGNLGVRMTAHDVSRRLKREGIDVITIVSSTTPAKPHDPTTDEAKARCQKIVDDLAAVFHAQVALGRSVEESQIYEQYGRGAVFVGVDAVSHGLADAVTTYEALLASLTAADRSDSLEVTMPVAKKTAPKAKPKAAAKRFTTAAPKSTPASTTADEEKDEDDEDLNAAEDGAGDTDDEEKDEELDAADDGAEEDDDEDKKKPESTKAKAHAAGVKAENARVMAIVGAYGERFGIEALQPLLADPSCTKEQAAMQLLEGGDRRRMTRLKALRGDDASLQNAPKVSGNAAPAGMKAGAGRLLSTYAKVNPQSVPAALRGSTSATR</sequence>
<dbReference type="Gene3D" id="3.90.226.10">
    <property type="entry name" value="2-enoyl-CoA Hydratase, Chain A, domain 1"/>
    <property type="match status" value="1"/>
</dbReference>
<comment type="caution">
    <text evidence="7">The sequence shown here is derived from an EMBL/GenBank/DDBJ whole genome shotgun (WGS) entry which is preliminary data.</text>
</comment>
<dbReference type="GO" id="GO:0006508">
    <property type="term" value="P:proteolysis"/>
    <property type="evidence" value="ECO:0007669"/>
    <property type="project" value="UniProtKB-KW"/>
</dbReference>
<feature type="domain" description="Peptidase S49" evidence="6">
    <location>
        <begin position="157"/>
        <end position="301"/>
    </location>
</feature>
<feature type="compositionally biased region" description="Low complexity" evidence="5">
    <location>
        <begin position="330"/>
        <end position="345"/>
    </location>
</feature>
<dbReference type="Proteomes" id="UP000264071">
    <property type="component" value="Unassembled WGS sequence"/>
</dbReference>
<evidence type="ECO:0000259" key="6">
    <source>
        <dbReference type="Pfam" id="PF01343"/>
    </source>
</evidence>
<evidence type="ECO:0000313" key="8">
    <source>
        <dbReference type="Proteomes" id="UP000264071"/>
    </source>
</evidence>
<dbReference type="EMBL" id="DPIY01000002">
    <property type="protein sequence ID" value="HCT55926.1"/>
    <property type="molecule type" value="Genomic_DNA"/>
</dbReference>
<dbReference type="PANTHER" id="PTHR33209">
    <property type="entry name" value="PROTEASE 4"/>
    <property type="match status" value="1"/>
</dbReference>
<dbReference type="InterPro" id="IPR033855">
    <property type="entry name" value="Protein_C"/>
</dbReference>
<dbReference type="InterPro" id="IPR029045">
    <property type="entry name" value="ClpP/crotonase-like_dom_sf"/>
</dbReference>
<evidence type="ECO:0000256" key="4">
    <source>
        <dbReference type="ARBA" id="ARBA00022825"/>
    </source>
</evidence>
<keyword evidence="3" id="KW-0378">Hydrolase</keyword>
<gene>
    <name evidence="7" type="ORF">DGD08_01795</name>
</gene>
<organism evidence="7 8">
    <name type="scientific">Gemmatimonas aurantiaca</name>
    <dbReference type="NCBI Taxonomy" id="173480"/>
    <lineage>
        <taxon>Bacteria</taxon>
        <taxon>Pseudomonadati</taxon>
        <taxon>Gemmatimonadota</taxon>
        <taxon>Gemmatimonadia</taxon>
        <taxon>Gemmatimonadales</taxon>
        <taxon>Gemmatimonadaceae</taxon>
        <taxon>Gemmatimonas</taxon>
    </lineage>
</organism>
<name>A0A3D4V494_9BACT</name>
<feature type="region of interest" description="Disordered" evidence="5">
    <location>
        <begin position="462"/>
        <end position="481"/>
    </location>
</feature>
<feature type="region of interest" description="Disordered" evidence="5">
    <location>
        <begin position="1"/>
        <end position="31"/>
    </location>
</feature>
<dbReference type="GO" id="GO:0008236">
    <property type="term" value="F:serine-type peptidase activity"/>
    <property type="evidence" value="ECO:0007669"/>
    <property type="project" value="UniProtKB-KW"/>
</dbReference>
<evidence type="ECO:0000256" key="1">
    <source>
        <dbReference type="ARBA" id="ARBA00008683"/>
    </source>
</evidence>
<dbReference type="InterPro" id="IPR002142">
    <property type="entry name" value="Peptidase_S49"/>
</dbReference>
<comment type="similarity">
    <text evidence="1">Belongs to the peptidase S49 family.</text>
</comment>
<protein>
    <submittedName>
        <fullName evidence="7">S49 family peptidase</fullName>
    </submittedName>
</protein>
<dbReference type="AlphaFoldDB" id="A0A3D4V494"/>
<evidence type="ECO:0000256" key="3">
    <source>
        <dbReference type="ARBA" id="ARBA00022801"/>
    </source>
</evidence>